<sequence length="90" mass="10065">MLCLDHATTTPITIDVEQNAVIISRKFGEVDLAYGANTEGERWVQLTTEEQTIYMRVNTATMMLFERAEELTGAQIALIIAVNTKEVFAL</sequence>
<proteinExistence type="predicted"/>
<evidence type="ECO:0000313" key="2">
    <source>
        <dbReference type="Proteomes" id="UP000318138"/>
    </source>
</evidence>
<name>A0A859FGM9_9BACI</name>
<gene>
    <name evidence="1" type="ORF">FLK61_35430</name>
</gene>
<dbReference type="AlphaFoldDB" id="A0A859FGM9"/>
<organism evidence="1 2">
    <name type="scientific">Paenalkalicoccus suaedae</name>
    <dbReference type="NCBI Taxonomy" id="2592382"/>
    <lineage>
        <taxon>Bacteria</taxon>
        <taxon>Bacillati</taxon>
        <taxon>Bacillota</taxon>
        <taxon>Bacilli</taxon>
        <taxon>Bacillales</taxon>
        <taxon>Bacillaceae</taxon>
        <taxon>Paenalkalicoccus</taxon>
    </lineage>
</organism>
<reference evidence="2" key="1">
    <citation type="submission" date="2019-07" db="EMBL/GenBank/DDBJ databases">
        <title>Bacillus alkalisoli sp. nov. isolated from saline soil.</title>
        <authorList>
            <person name="Sun J.-Q."/>
            <person name="Xu L."/>
        </authorList>
    </citation>
    <scope>NUCLEOTIDE SEQUENCE [LARGE SCALE GENOMIC DNA]</scope>
    <source>
        <strain evidence="2">M4U3P1</strain>
    </source>
</reference>
<evidence type="ECO:0000313" key="1">
    <source>
        <dbReference type="EMBL" id="QKS71960.1"/>
    </source>
</evidence>
<keyword evidence="2" id="KW-1185">Reference proteome</keyword>
<dbReference type="KEGG" id="psua:FLK61_35430"/>
<protein>
    <submittedName>
        <fullName evidence="1">Uncharacterized protein</fullName>
    </submittedName>
</protein>
<dbReference type="RefSeq" id="WP_176009943.1">
    <property type="nucleotide sequence ID" value="NZ_CP041372.2"/>
</dbReference>
<dbReference type="Proteomes" id="UP000318138">
    <property type="component" value="Chromosome"/>
</dbReference>
<dbReference type="EMBL" id="CP041372">
    <property type="protein sequence ID" value="QKS71960.1"/>
    <property type="molecule type" value="Genomic_DNA"/>
</dbReference>
<accession>A0A859FGM9</accession>